<dbReference type="EMBL" id="CCKQ01001242">
    <property type="protein sequence ID" value="CDW72347.1"/>
    <property type="molecule type" value="Genomic_DNA"/>
</dbReference>
<feature type="compositionally biased region" description="Polar residues" evidence="5">
    <location>
        <begin position="462"/>
        <end position="472"/>
    </location>
</feature>
<proteinExistence type="inferred from homology"/>
<dbReference type="InterPro" id="IPR020097">
    <property type="entry name" value="PsdUridine_synth_TruA_a/b_dom"/>
</dbReference>
<dbReference type="GO" id="GO:0005737">
    <property type="term" value="C:cytoplasm"/>
    <property type="evidence" value="ECO:0007669"/>
    <property type="project" value="TreeGrafter"/>
</dbReference>
<reference evidence="7 8" key="1">
    <citation type="submission" date="2014-06" db="EMBL/GenBank/DDBJ databases">
        <authorList>
            <person name="Swart Estienne"/>
        </authorList>
    </citation>
    <scope>NUCLEOTIDE SEQUENCE [LARGE SCALE GENOMIC DNA]</scope>
    <source>
        <strain evidence="7 8">130c</strain>
    </source>
</reference>
<evidence type="ECO:0000256" key="5">
    <source>
        <dbReference type="SAM" id="MobiDB-lite"/>
    </source>
</evidence>
<dbReference type="InterPro" id="IPR020103">
    <property type="entry name" value="PsdUridine_synth_cat_dom_sf"/>
</dbReference>
<dbReference type="AlphaFoldDB" id="A0A077ZR31"/>
<dbReference type="NCBIfam" id="TIGR00071">
    <property type="entry name" value="hisT_truA"/>
    <property type="match status" value="1"/>
</dbReference>
<feature type="compositionally biased region" description="Polar residues" evidence="5">
    <location>
        <begin position="1"/>
        <end position="16"/>
    </location>
</feature>
<gene>
    <name evidence="7" type="primary">Contig15684.g16706</name>
    <name evidence="7" type="ORF">STYLEM_1306</name>
</gene>
<sequence>MEKIQTDSALQSGNNNKDSEIQEQEEIKTDFHYSKIDLTERSLSIEHLQRFNKEDLINLIIENKKTLIEAKPNVKKHQQKPFDFQKHEIVKIALKFSYLGKNYKGLAIQTNTDETIEGKIYQSLKRTCLIQPDLPVNRSQYTRCGRTDKGVSALGNVCSLYVRKLKDESYCQTLNHALPLDIRMISYCEVPPHFDSRFSCIYREYKYFFVQQNMNIDKIIKAAKKYLGLHDFRNFCKKDESVKREDDEFDDDQNFMRRIFRFDILPLQINQNNEKLSIWYCIIRGSAFLWHQVRCMMAILFMIGRGEEDESVIDLLYDIEKLPDRPNYNIAPENGLILSECGFDDIEWSNPVFSDIETYNVFRRQYEENAIDMSLNEIMLQYYEQTFIESHKVMNSMGITVINQKLLQENKKISWNNMLGSVTMKKKEKNEGSIIRKAAEGKVLPQSKKREKKQKEKRDTNSQKLEQSANQS</sequence>
<dbReference type="PANTHER" id="PTHR11142">
    <property type="entry name" value="PSEUDOURIDYLATE SYNTHASE"/>
    <property type="match status" value="1"/>
</dbReference>
<keyword evidence="2 4" id="KW-0819">tRNA processing</keyword>
<feature type="domain" description="Pseudouridine synthase I TruA alpha/beta" evidence="6">
    <location>
        <begin position="222"/>
        <end position="344"/>
    </location>
</feature>
<dbReference type="Gene3D" id="3.30.70.580">
    <property type="entry name" value="Pseudouridine synthase I, catalytic domain, N-terminal subdomain"/>
    <property type="match status" value="1"/>
</dbReference>
<dbReference type="GO" id="GO:1990481">
    <property type="term" value="P:mRNA pseudouridine synthesis"/>
    <property type="evidence" value="ECO:0007669"/>
    <property type="project" value="TreeGrafter"/>
</dbReference>
<dbReference type="Proteomes" id="UP000039865">
    <property type="component" value="Unassembled WGS sequence"/>
</dbReference>
<dbReference type="OrthoDB" id="25767at2759"/>
<dbReference type="GO" id="GO:0003723">
    <property type="term" value="F:RNA binding"/>
    <property type="evidence" value="ECO:0007669"/>
    <property type="project" value="InterPro"/>
</dbReference>
<dbReference type="Gene3D" id="3.30.70.660">
    <property type="entry name" value="Pseudouridine synthase I, catalytic domain, C-terminal subdomain"/>
    <property type="match status" value="1"/>
</dbReference>
<evidence type="ECO:0000313" key="8">
    <source>
        <dbReference type="Proteomes" id="UP000039865"/>
    </source>
</evidence>
<evidence type="ECO:0000256" key="1">
    <source>
        <dbReference type="ARBA" id="ARBA00009375"/>
    </source>
</evidence>
<keyword evidence="3 4" id="KW-0413">Isomerase</keyword>
<dbReference type="EC" id="5.4.99.12" evidence="4"/>
<evidence type="ECO:0000259" key="6">
    <source>
        <dbReference type="Pfam" id="PF01416"/>
    </source>
</evidence>
<organism evidence="7 8">
    <name type="scientific">Stylonychia lemnae</name>
    <name type="common">Ciliate</name>
    <dbReference type="NCBI Taxonomy" id="5949"/>
    <lineage>
        <taxon>Eukaryota</taxon>
        <taxon>Sar</taxon>
        <taxon>Alveolata</taxon>
        <taxon>Ciliophora</taxon>
        <taxon>Intramacronucleata</taxon>
        <taxon>Spirotrichea</taxon>
        <taxon>Stichotrichia</taxon>
        <taxon>Sporadotrichida</taxon>
        <taxon>Oxytrichidae</taxon>
        <taxon>Stylonychinae</taxon>
        <taxon>Stylonychia</taxon>
    </lineage>
</organism>
<dbReference type="Pfam" id="PF01416">
    <property type="entry name" value="PseudoU_synth_1"/>
    <property type="match status" value="1"/>
</dbReference>
<comment type="similarity">
    <text evidence="1 4">Belongs to the tRNA pseudouridine synthase TruA family.</text>
</comment>
<dbReference type="InterPro" id="IPR020095">
    <property type="entry name" value="PsdUridine_synth_TruA_C"/>
</dbReference>
<accession>A0A077ZR31</accession>
<dbReference type="SUPFAM" id="SSF55120">
    <property type="entry name" value="Pseudouridine synthase"/>
    <property type="match status" value="1"/>
</dbReference>
<dbReference type="GO" id="GO:0031119">
    <property type="term" value="P:tRNA pseudouridine synthesis"/>
    <property type="evidence" value="ECO:0007669"/>
    <property type="project" value="TreeGrafter"/>
</dbReference>
<dbReference type="InterPro" id="IPR001406">
    <property type="entry name" value="PsdUridine_synth_TruA"/>
</dbReference>
<feature type="region of interest" description="Disordered" evidence="5">
    <location>
        <begin position="1"/>
        <end position="24"/>
    </location>
</feature>
<comment type="catalytic activity">
    <reaction evidence="4">
        <text>uridine(38/39/40) in tRNA = pseudouridine(38/39/40) in tRNA</text>
        <dbReference type="Rhea" id="RHEA:22376"/>
        <dbReference type="Rhea" id="RHEA-COMP:10085"/>
        <dbReference type="Rhea" id="RHEA-COMP:10087"/>
        <dbReference type="ChEBI" id="CHEBI:65314"/>
        <dbReference type="ChEBI" id="CHEBI:65315"/>
        <dbReference type="EC" id="5.4.99.12"/>
    </reaction>
</comment>
<keyword evidence="8" id="KW-1185">Reference proteome</keyword>
<dbReference type="HAMAP" id="MF_00171">
    <property type="entry name" value="TruA"/>
    <property type="match status" value="1"/>
</dbReference>
<feature type="region of interest" description="Disordered" evidence="5">
    <location>
        <begin position="426"/>
        <end position="472"/>
    </location>
</feature>
<dbReference type="InterPro" id="IPR020094">
    <property type="entry name" value="TruA/RsuA/RluB/E/F_N"/>
</dbReference>
<dbReference type="PANTHER" id="PTHR11142:SF5">
    <property type="entry name" value="TRNA PSEUDOURIDINE(38_39) SYNTHASE"/>
    <property type="match status" value="1"/>
</dbReference>
<protein>
    <recommendedName>
        <fullName evidence="4">tRNA pseudouridine synthase</fullName>
        <ecNumber evidence="4">5.4.99.12</ecNumber>
    </recommendedName>
</protein>
<dbReference type="InParanoid" id="A0A077ZR31"/>
<dbReference type="GO" id="GO:0160147">
    <property type="term" value="F:tRNA pseudouridine(38-40) synthase activity"/>
    <property type="evidence" value="ECO:0007669"/>
    <property type="project" value="UniProtKB-EC"/>
</dbReference>
<name>A0A077ZR31_STYLE</name>
<dbReference type="FunCoup" id="A0A077ZR31">
    <property type="interactions" value="188"/>
</dbReference>
<evidence type="ECO:0000313" key="7">
    <source>
        <dbReference type="EMBL" id="CDW72347.1"/>
    </source>
</evidence>
<dbReference type="OMA" id="YEATICG"/>
<evidence type="ECO:0000256" key="3">
    <source>
        <dbReference type="ARBA" id="ARBA00023235"/>
    </source>
</evidence>
<dbReference type="GO" id="GO:0005634">
    <property type="term" value="C:nucleus"/>
    <property type="evidence" value="ECO:0007669"/>
    <property type="project" value="TreeGrafter"/>
</dbReference>
<evidence type="ECO:0000256" key="2">
    <source>
        <dbReference type="ARBA" id="ARBA00022694"/>
    </source>
</evidence>
<evidence type="ECO:0000256" key="4">
    <source>
        <dbReference type="RuleBase" id="RU003792"/>
    </source>
</evidence>